<dbReference type="PANTHER" id="PTHR11877:SF46">
    <property type="entry name" value="TYPE III POLYKETIDE SYNTHASE A"/>
    <property type="match status" value="1"/>
</dbReference>
<reference evidence="6" key="1">
    <citation type="submission" date="2021-02" db="EMBL/GenBank/DDBJ databases">
        <authorList>
            <person name="Nowell W R."/>
        </authorList>
    </citation>
    <scope>NUCLEOTIDE SEQUENCE</scope>
</reference>
<organism evidence="6 8">
    <name type="scientific">Didymodactylos carnosus</name>
    <dbReference type="NCBI Taxonomy" id="1234261"/>
    <lineage>
        <taxon>Eukaryota</taxon>
        <taxon>Metazoa</taxon>
        <taxon>Spiralia</taxon>
        <taxon>Gnathifera</taxon>
        <taxon>Rotifera</taxon>
        <taxon>Eurotatoria</taxon>
        <taxon>Bdelloidea</taxon>
        <taxon>Philodinida</taxon>
        <taxon>Philodinidae</taxon>
        <taxon>Didymodactylos</taxon>
    </lineage>
</organism>
<gene>
    <name evidence="6" type="ORF">GPM918_LOCUS40735</name>
    <name evidence="7" type="ORF">SRO942_LOCUS41711</name>
</gene>
<proteinExistence type="inferred from homology"/>
<dbReference type="InterPro" id="IPR011141">
    <property type="entry name" value="Polyketide_synthase_type-III"/>
</dbReference>
<accession>A0A815YZ31</accession>
<protein>
    <recommendedName>
        <fullName evidence="9">Type III polyketide synthase</fullName>
    </recommendedName>
</protein>
<dbReference type="InterPro" id="IPR016039">
    <property type="entry name" value="Thiolase-like"/>
</dbReference>
<evidence type="ECO:0000256" key="1">
    <source>
        <dbReference type="ARBA" id="ARBA00005531"/>
    </source>
</evidence>
<sequence length="394" mass="44974">YVCFITKQRRIKKKERRVIYMNAVSSCFPPNQYRQSQMKEKFIENYCGGCKNILEEDLNFIDKVFQKSMIETCYVNLPENELFKGFNRETYTKYVKSTLFDLACRAGRDVISQSNFSCEDITHIVFGTMTSTIYAPTLDVLIMQELNLNLNTKRLNVEAMGCITGFRLTGLCRDIALQDEHNVVLLLVCDVRSALGNQLIPHKAGQPIEKQNVIVSALFRDSGGAAIFSQNKSGVSVIDHRSYLLPDSYDFALLQEYDNGYIHLYLDKQLPVCVFQHVPLLVTELLIEYQLKKESCLFAVHTGGPKIIRGIQQCLELKEEQLCASWYVMKNYGNLSGSSNLVVMHHIERMHNCTFNQSILTDEIVMPKDFSIYTYVVGLSFGPGIAVECVLFQF</sequence>
<dbReference type="AlphaFoldDB" id="A0A815YZ31"/>
<keyword evidence="3" id="KW-0012">Acyltransferase</keyword>
<evidence type="ECO:0000313" key="8">
    <source>
        <dbReference type="Proteomes" id="UP000663829"/>
    </source>
</evidence>
<feature type="non-terminal residue" evidence="6">
    <location>
        <position position="1"/>
    </location>
</feature>
<evidence type="ECO:0000259" key="5">
    <source>
        <dbReference type="Pfam" id="PF02797"/>
    </source>
</evidence>
<dbReference type="SUPFAM" id="SSF53901">
    <property type="entry name" value="Thiolase-like"/>
    <property type="match status" value="1"/>
</dbReference>
<feature type="domain" description="Chalcone/stilbene synthase N-terminal" evidence="4">
    <location>
        <begin position="18"/>
        <end position="228"/>
    </location>
</feature>
<dbReference type="Proteomes" id="UP000663829">
    <property type="component" value="Unassembled WGS sequence"/>
</dbReference>
<dbReference type="EMBL" id="CAJNOQ010030678">
    <property type="protein sequence ID" value="CAF1576067.1"/>
    <property type="molecule type" value="Genomic_DNA"/>
</dbReference>
<evidence type="ECO:0000259" key="4">
    <source>
        <dbReference type="Pfam" id="PF00195"/>
    </source>
</evidence>
<evidence type="ECO:0000256" key="3">
    <source>
        <dbReference type="RuleBase" id="RU003633"/>
    </source>
</evidence>
<dbReference type="OrthoDB" id="329835at2759"/>
<evidence type="ECO:0000256" key="2">
    <source>
        <dbReference type="ARBA" id="ARBA00022679"/>
    </source>
</evidence>
<keyword evidence="8" id="KW-1185">Reference proteome</keyword>
<name>A0A815YZ31_9BILA</name>
<dbReference type="GO" id="GO:0030639">
    <property type="term" value="P:polyketide biosynthetic process"/>
    <property type="evidence" value="ECO:0007669"/>
    <property type="project" value="TreeGrafter"/>
</dbReference>
<feature type="domain" description="Chalcone/stilbene synthase C-terminal" evidence="5">
    <location>
        <begin position="262"/>
        <end position="392"/>
    </location>
</feature>
<keyword evidence="2 3" id="KW-0808">Transferase</keyword>
<dbReference type="Proteomes" id="UP000681722">
    <property type="component" value="Unassembled WGS sequence"/>
</dbReference>
<evidence type="ECO:0000313" key="6">
    <source>
        <dbReference type="EMBL" id="CAF1576067.1"/>
    </source>
</evidence>
<dbReference type="InterPro" id="IPR012328">
    <property type="entry name" value="Chalcone/stilbene_synt_C"/>
</dbReference>
<evidence type="ECO:0000313" key="7">
    <source>
        <dbReference type="EMBL" id="CAF4441118.1"/>
    </source>
</evidence>
<comment type="caution">
    <text evidence="6">The sequence shown here is derived from an EMBL/GenBank/DDBJ whole genome shotgun (WGS) entry which is preliminary data.</text>
</comment>
<dbReference type="PANTHER" id="PTHR11877">
    <property type="entry name" value="HYDROXYMETHYLGLUTARYL-COA SYNTHASE"/>
    <property type="match status" value="1"/>
</dbReference>
<comment type="similarity">
    <text evidence="1 3">Belongs to the thiolase-like superfamily. Chalcone/stilbene synthases family.</text>
</comment>
<dbReference type="Gene3D" id="3.40.47.10">
    <property type="match status" value="2"/>
</dbReference>
<dbReference type="PIRSF" id="PIRSF000451">
    <property type="entry name" value="PKS_III"/>
    <property type="match status" value="1"/>
</dbReference>
<dbReference type="EMBL" id="CAJOBC010096566">
    <property type="protein sequence ID" value="CAF4441118.1"/>
    <property type="molecule type" value="Genomic_DNA"/>
</dbReference>
<evidence type="ECO:0008006" key="9">
    <source>
        <dbReference type="Google" id="ProtNLM"/>
    </source>
</evidence>
<dbReference type="InterPro" id="IPR001099">
    <property type="entry name" value="Chalcone/stilbene_synt_N"/>
</dbReference>
<dbReference type="Pfam" id="PF02797">
    <property type="entry name" value="Chal_sti_synt_C"/>
    <property type="match status" value="1"/>
</dbReference>
<dbReference type="Pfam" id="PF00195">
    <property type="entry name" value="Chal_sti_synt_N"/>
    <property type="match status" value="1"/>
</dbReference>
<dbReference type="GO" id="GO:0016747">
    <property type="term" value="F:acyltransferase activity, transferring groups other than amino-acyl groups"/>
    <property type="evidence" value="ECO:0007669"/>
    <property type="project" value="InterPro"/>
</dbReference>